<feature type="compositionally biased region" description="Low complexity" evidence="1">
    <location>
        <begin position="715"/>
        <end position="724"/>
    </location>
</feature>
<gene>
    <name evidence="2" type="ORF">CAEBREN_18495</name>
</gene>
<keyword evidence="3" id="KW-1185">Reference proteome</keyword>
<accession>G0NCS5</accession>
<feature type="compositionally biased region" description="Acidic residues" evidence="1">
    <location>
        <begin position="692"/>
        <end position="708"/>
    </location>
</feature>
<dbReference type="HOGENOM" id="CLU_376937_0_0_1"/>
<sequence length="736" mass="85066">MLIIRGMDLHETILLTTTSKKSHTTVKECLKNQKFLLLFYVYEYLELRRESAENDVFAMELSSLESIDPVPIETWKLSVFVPIRMKSYGIGSRVVETFWQNKLDVVDTTLEYLLDLFPSLSLELKFKTSDLKMVGKVLHWSKSVKEIRKVAVKPKTSGNYKNHDELVKMVLDECASAKEVLISLRTSGNFEYPKSLNSDKVTLLNCNNWVTPEHFIKLFMNCKHVQLCYQNYESKDINAIINEWIESSSQIETVHVLGSHGFYDKMTLEQLPGVLSIRQAIVPFVEKYRVVRFRERCCCYLVQQSTGQRALIGIAEDIFFLTTDFQIGQSIEAMSIDGSRDEEEDEESSGDDYISSDDSDVESVKERSKTTIGLLRFPFLAQVVIVEHMDLHEAIALSTISKKSHTIVKRSLKNQKFFLGFYAGRGLALVRGDPDEDDSSQSFIMELTSEKEHDSVDELQFWKLSKQDPIPIIRKCYHSGETMIFESFWRNKLDVVDTVLEYLLDLFPSLSLKLKFKTSDLEVVSKVLKWSRKVKEVTQVDIKPKKGDEKENHDDLLRTVLDECAYVKDLLVDLLTSPEFKYPLDKSLYCDKVTLLKSDNWVTRQHFQQIFMNCKTVELRWQNYEKRDMMAIMTKWIEGSRLEKIVIRFREKCCYLIQQQITGQQALIGIAERIFFLTTDFQIGENIDAMEVEVEDDEMSSDEEEDSSDDHHSDSSSGSEGEYSSFEEDDSSDGNE</sequence>
<feature type="compositionally biased region" description="Acidic residues" evidence="1">
    <location>
        <begin position="725"/>
        <end position="736"/>
    </location>
</feature>
<dbReference type="InParanoid" id="G0NCS5"/>
<feature type="compositionally biased region" description="Acidic residues" evidence="1">
    <location>
        <begin position="340"/>
        <end position="361"/>
    </location>
</feature>
<evidence type="ECO:0000256" key="1">
    <source>
        <dbReference type="SAM" id="MobiDB-lite"/>
    </source>
</evidence>
<organism evidence="3">
    <name type="scientific">Caenorhabditis brenneri</name>
    <name type="common">Nematode worm</name>
    <dbReference type="NCBI Taxonomy" id="135651"/>
    <lineage>
        <taxon>Eukaryota</taxon>
        <taxon>Metazoa</taxon>
        <taxon>Ecdysozoa</taxon>
        <taxon>Nematoda</taxon>
        <taxon>Chromadorea</taxon>
        <taxon>Rhabditida</taxon>
        <taxon>Rhabditina</taxon>
        <taxon>Rhabditomorpha</taxon>
        <taxon>Rhabditoidea</taxon>
        <taxon>Rhabditidae</taxon>
        <taxon>Peloderinae</taxon>
        <taxon>Caenorhabditis</taxon>
    </lineage>
</organism>
<dbReference type="Proteomes" id="UP000008068">
    <property type="component" value="Unassembled WGS sequence"/>
</dbReference>
<dbReference type="EMBL" id="GL379863">
    <property type="protein sequence ID" value="EGT57575.1"/>
    <property type="molecule type" value="Genomic_DNA"/>
</dbReference>
<evidence type="ECO:0000313" key="3">
    <source>
        <dbReference type="Proteomes" id="UP000008068"/>
    </source>
</evidence>
<protein>
    <recommendedName>
        <fullName evidence="4">F-box domain-containing protein</fullName>
    </recommendedName>
</protein>
<feature type="region of interest" description="Disordered" evidence="1">
    <location>
        <begin position="335"/>
        <end position="362"/>
    </location>
</feature>
<dbReference type="PANTHER" id="PTHR21503:SF8">
    <property type="entry name" value="F-BOX ASSOCIATED DOMAIN-CONTAINING PROTEIN-RELATED"/>
    <property type="match status" value="1"/>
</dbReference>
<name>G0NCS5_CAEBE</name>
<dbReference type="PANTHER" id="PTHR21503">
    <property type="entry name" value="F-BOX-CONTAINING HYPOTHETICAL PROTEIN C.ELEGANS"/>
    <property type="match status" value="1"/>
</dbReference>
<evidence type="ECO:0008006" key="4">
    <source>
        <dbReference type="Google" id="ProtNLM"/>
    </source>
</evidence>
<dbReference type="AlphaFoldDB" id="G0NCS5"/>
<reference evidence="3" key="1">
    <citation type="submission" date="2011-07" db="EMBL/GenBank/DDBJ databases">
        <authorList>
            <consortium name="Caenorhabditis brenneri Sequencing and Analysis Consortium"/>
            <person name="Wilson R.K."/>
        </authorList>
    </citation>
    <scope>NUCLEOTIDE SEQUENCE [LARGE SCALE GENOMIC DNA]</scope>
    <source>
        <strain evidence="3">PB2801</strain>
    </source>
</reference>
<feature type="region of interest" description="Disordered" evidence="1">
    <location>
        <begin position="692"/>
        <end position="736"/>
    </location>
</feature>
<evidence type="ECO:0000313" key="2">
    <source>
        <dbReference type="EMBL" id="EGT57575.1"/>
    </source>
</evidence>
<proteinExistence type="predicted"/>